<dbReference type="EMBL" id="JACRYT010000010">
    <property type="protein sequence ID" value="MBC6680172.1"/>
    <property type="molecule type" value="Genomic_DNA"/>
</dbReference>
<accession>A0A923SR00</accession>
<keyword evidence="2" id="KW-1185">Reference proteome</keyword>
<proteinExistence type="predicted"/>
<dbReference type="AlphaFoldDB" id="A0A923SR00"/>
<protein>
    <submittedName>
        <fullName evidence="1">Uncharacterized protein</fullName>
    </submittedName>
</protein>
<evidence type="ECO:0000313" key="1">
    <source>
        <dbReference type="EMBL" id="MBC6680172.1"/>
    </source>
</evidence>
<reference evidence="1" key="1">
    <citation type="submission" date="2020-08" db="EMBL/GenBank/DDBJ databases">
        <title>Genome public.</title>
        <authorList>
            <person name="Liu C."/>
            <person name="Sun Q."/>
        </authorList>
    </citation>
    <scope>NUCLEOTIDE SEQUENCE</scope>
    <source>
        <strain evidence="1">BX12</strain>
    </source>
</reference>
<dbReference type="Proteomes" id="UP000602647">
    <property type="component" value="Unassembled WGS sequence"/>
</dbReference>
<comment type="caution">
    <text evidence="1">The sequence shown here is derived from an EMBL/GenBank/DDBJ whole genome shotgun (WGS) entry which is preliminary data.</text>
</comment>
<evidence type="ECO:0000313" key="2">
    <source>
        <dbReference type="Proteomes" id="UP000602647"/>
    </source>
</evidence>
<organism evidence="1 2">
    <name type="scientific">Zhenpiania hominis</name>
    <dbReference type="NCBI Taxonomy" id="2763644"/>
    <lineage>
        <taxon>Bacteria</taxon>
        <taxon>Bacillati</taxon>
        <taxon>Bacillota</taxon>
        <taxon>Clostridia</taxon>
        <taxon>Peptostreptococcales</taxon>
        <taxon>Anaerovoracaceae</taxon>
        <taxon>Zhenpiania</taxon>
    </lineage>
</organism>
<dbReference type="RefSeq" id="WP_187303273.1">
    <property type="nucleotide sequence ID" value="NZ_JACRYT010000010.1"/>
</dbReference>
<name>A0A923SR00_9FIRM</name>
<gene>
    <name evidence="1" type="ORF">H9L42_10035</name>
</gene>
<sequence length="85" mass="9720">MDFYHDFFHKNSRPRREMVCGRNEQDGAWGVGIGERRSEIANKSLIILLEMRGAPTNFGSFSQKCAVRQQIAGFIKKPAFSHLSF</sequence>